<sequence>MGDYLYNRKQKEDEVMAIIDYEFQDRDRLWEALQGKGSLVTQIGGRPVRDNRMLAMVGDKIVGLIIIRNENRDGRTIAGQATTRVAELACDSRLVALCDNTGLTQWINGSPFNGGLVSKDNKAATIEAIVGAVFEDAGEAVAKRVMENMGIIERTASEPV</sequence>
<proteinExistence type="predicted"/>
<dbReference type="Proteomes" id="UP001243330">
    <property type="component" value="Unassembled WGS sequence"/>
</dbReference>
<dbReference type="GO" id="GO:0004525">
    <property type="term" value="F:ribonuclease III activity"/>
    <property type="evidence" value="ECO:0007669"/>
    <property type="project" value="InterPro"/>
</dbReference>
<dbReference type="InterPro" id="IPR036389">
    <property type="entry name" value="RNase_III_sf"/>
</dbReference>
<evidence type="ECO:0000313" key="1">
    <source>
        <dbReference type="EMBL" id="KAK1856385.1"/>
    </source>
</evidence>
<dbReference type="SUPFAM" id="SSF69065">
    <property type="entry name" value="RNase III domain-like"/>
    <property type="match status" value="1"/>
</dbReference>
<accession>A0AAD9AZY6</accession>
<dbReference type="Gene3D" id="1.10.1520.10">
    <property type="entry name" value="Ribonuclease III domain"/>
    <property type="match status" value="1"/>
</dbReference>
<dbReference type="EMBL" id="JAQOWY010000009">
    <property type="protein sequence ID" value="KAK1856385.1"/>
    <property type="molecule type" value="Genomic_DNA"/>
</dbReference>
<keyword evidence="2" id="KW-1185">Reference proteome</keyword>
<gene>
    <name evidence="1" type="ORF">CCHR01_00956</name>
</gene>
<organism evidence="1 2">
    <name type="scientific">Colletotrichum chrysophilum</name>
    <dbReference type="NCBI Taxonomy" id="1836956"/>
    <lineage>
        <taxon>Eukaryota</taxon>
        <taxon>Fungi</taxon>
        <taxon>Dikarya</taxon>
        <taxon>Ascomycota</taxon>
        <taxon>Pezizomycotina</taxon>
        <taxon>Sordariomycetes</taxon>
        <taxon>Hypocreomycetidae</taxon>
        <taxon>Glomerellales</taxon>
        <taxon>Glomerellaceae</taxon>
        <taxon>Colletotrichum</taxon>
        <taxon>Colletotrichum gloeosporioides species complex</taxon>
    </lineage>
</organism>
<protein>
    <submittedName>
        <fullName evidence="1">Ribonuclease III</fullName>
    </submittedName>
</protein>
<name>A0AAD9AZY6_9PEZI</name>
<dbReference type="GO" id="GO:0006396">
    <property type="term" value="P:RNA processing"/>
    <property type="evidence" value="ECO:0007669"/>
    <property type="project" value="InterPro"/>
</dbReference>
<evidence type="ECO:0000313" key="2">
    <source>
        <dbReference type="Proteomes" id="UP001243330"/>
    </source>
</evidence>
<dbReference type="AlphaFoldDB" id="A0AAD9AZY6"/>
<reference evidence="1" key="1">
    <citation type="submission" date="2023-01" db="EMBL/GenBank/DDBJ databases">
        <title>Colletotrichum chrysophilum M932 genome sequence.</title>
        <authorList>
            <person name="Baroncelli R."/>
        </authorList>
    </citation>
    <scope>NUCLEOTIDE SEQUENCE</scope>
    <source>
        <strain evidence="1">M932</strain>
    </source>
</reference>
<comment type="caution">
    <text evidence="1">The sequence shown here is derived from an EMBL/GenBank/DDBJ whole genome shotgun (WGS) entry which is preliminary data.</text>
</comment>